<keyword evidence="1" id="KW-1133">Transmembrane helix</keyword>
<name>A0A2X4UAK8_9NOCA</name>
<dbReference type="EMBL" id="LS483468">
    <property type="protein sequence ID" value="SQI36806.1"/>
    <property type="molecule type" value="Genomic_DNA"/>
</dbReference>
<evidence type="ECO:0000313" key="3">
    <source>
        <dbReference type="Proteomes" id="UP000249091"/>
    </source>
</evidence>
<proteinExistence type="predicted"/>
<evidence type="ECO:0000256" key="1">
    <source>
        <dbReference type="SAM" id="Phobius"/>
    </source>
</evidence>
<dbReference type="STRING" id="1219011.GCA_001895045_03723"/>
<evidence type="ECO:0000313" key="2">
    <source>
        <dbReference type="EMBL" id="SQI36806.1"/>
    </source>
</evidence>
<feature type="transmembrane region" description="Helical" evidence="1">
    <location>
        <begin position="197"/>
        <end position="215"/>
    </location>
</feature>
<reference evidence="2 3" key="1">
    <citation type="submission" date="2018-06" db="EMBL/GenBank/DDBJ databases">
        <authorList>
            <consortium name="Pathogen Informatics"/>
            <person name="Doyle S."/>
        </authorList>
    </citation>
    <scope>NUCLEOTIDE SEQUENCE [LARGE SCALE GENOMIC DNA]</scope>
    <source>
        <strain evidence="2 3">NCTC10994</strain>
    </source>
</reference>
<dbReference type="Proteomes" id="UP000249091">
    <property type="component" value="Chromosome 1"/>
</dbReference>
<dbReference type="RefSeq" id="WP_072703932.1">
    <property type="nucleotide sequence ID" value="NZ_JAFBBL010000001.1"/>
</dbReference>
<gene>
    <name evidence="2" type="ORF">NCTC10994_03421</name>
</gene>
<keyword evidence="1" id="KW-0472">Membrane</keyword>
<dbReference type="SUPFAM" id="SSF55961">
    <property type="entry name" value="Bet v1-like"/>
    <property type="match status" value="1"/>
</dbReference>
<dbReference type="CDD" id="cd07823">
    <property type="entry name" value="SRPBCC_5"/>
    <property type="match status" value="1"/>
</dbReference>
<organism evidence="2 3">
    <name type="scientific">Rhodococcus coprophilus</name>
    <dbReference type="NCBI Taxonomy" id="38310"/>
    <lineage>
        <taxon>Bacteria</taxon>
        <taxon>Bacillati</taxon>
        <taxon>Actinomycetota</taxon>
        <taxon>Actinomycetes</taxon>
        <taxon>Mycobacteriales</taxon>
        <taxon>Nocardiaceae</taxon>
        <taxon>Rhodococcus</taxon>
    </lineage>
</organism>
<dbReference type="AlphaFoldDB" id="A0A2X4UAK8"/>
<dbReference type="Gene3D" id="3.30.530.20">
    <property type="match status" value="1"/>
</dbReference>
<dbReference type="PANTHER" id="PTHR38588:SF1">
    <property type="entry name" value="BLL0334 PROTEIN"/>
    <property type="match status" value="1"/>
</dbReference>
<sequence length="221" mass="22540">MLLTNTLDIDASADDVFRLINDDVERVATCVPGAAITGKDGETFLGGVKVKVGPISASYSGTIRFLEIDPDAKTLRLAAKGADSHGNGDAEAEVAITIEPRGAGSRLTLRTDLVISGKIVSFGKGAIVAVSNKVLQQFAVNLGAMLAGSPQATPVAAGTAPTPRTPAGLQTAPAAAAPLAAGEFDAMALLPAPARKYGLVTAVFLAGMVEGWLVTRAFGRR</sequence>
<dbReference type="InterPro" id="IPR010419">
    <property type="entry name" value="CO_DH_gsu"/>
</dbReference>
<dbReference type="PANTHER" id="PTHR38588">
    <property type="entry name" value="BLL0334 PROTEIN"/>
    <property type="match status" value="1"/>
</dbReference>
<protein>
    <submittedName>
        <fullName evidence="2">Carbon monoxide dehydrogenase subunit g</fullName>
    </submittedName>
</protein>
<dbReference type="KEGG" id="rcr:NCTC10994_03421"/>
<dbReference type="Pfam" id="PF06240">
    <property type="entry name" value="COXG"/>
    <property type="match status" value="1"/>
</dbReference>
<keyword evidence="3" id="KW-1185">Reference proteome</keyword>
<keyword evidence="1" id="KW-0812">Transmembrane</keyword>
<accession>A0A2X4UAK8</accession>
<dbReference type="InterPro" id="IPR023393">
    <property type="entry name" value="START-like_dom_sf"/>
</dbReference>